<dbReference type="Pfam" id="PF01186">
    <property type="entry name" value="Lysyl_oxidase"/>
    <property type="match status" value="1"/>
</dbReference>
<comment type="caution">
    <text evidence="1">The sequence shown here is derived from an EMBL/GenBank/DDBJ whole genome shotgun (WGS) entry which is preliminary data.</text>
</comment>
<evidence type="ECO:0000313" key="1">
    <source>
        <dbReference type="EMBL" id="NMO16971.1"/>
    </source>
</evidence>
<organism evidence="1 2">
    <name type="scientific">Pyxidicoccus fallax</name>
    <dbReference type="NCBI Taxonomy" id="394095"/>
    <lineage>
        <taxon>Bacteria</taxon>
        <taxon>Pseudomonadati</taxon>
        <taxon>Myxococcota</taxon>
        <taxon>Myxococcia</taxon>
        <taxon>Myxococcales</taxon>
        <taxon>Cystobacterineae</taxon>
        <taxon>Myxococcaceae</taxon>
        <taxon>Pyxidicoccus</taxon>
    </lineage>
</organism>
<dbReference type="InterPro" id="IPR013783">
    <property type="entry name" value="Ig-like_fold"/>
</dbReference>
<dbReference type="InterPro" id="IPR001695">
    <property type="entry name" value="Lysyl_oxidase"/>
</dbReference>
<dbReference type="RefSeq" id="WP_169346258.1">
    <property type="nucleotide sequence ID" value="NZ_JABBJJ010000084.1"/>
</dbReference>
<accession>A0A848LHP1</accession>
<dbReference type="Proteomes" id="UP000518300">
    <property type="component" value="Unassembled WGS sequence"/>
</dbReference>
<dbReference type="PROSITE" id="PS51257">
    <property type="entry name" value="PROKAR_LIPOPROTEIN"/>
    <property type="match status" value="1"/>
</dbReference>
<dbReference type="AlphaFoldDB" id="A0A848LHP1"/>
<dbReference type="PANTHER" id="PTHR45817">
    <property type="entry name" value="LYSYL OXIDASE-LIKE-RELATED"/>
    <property type="match status" value="1"/>
</dbReference>
<name>A0A848LHP1_9BACT</name>
<keyword evidence="2" id="KW-1185">Reference proteome</keyword>
<dbReference type="EMBL" id="JABBJJ010000084">
    <property type="protein sequence ID" value="NMO16971.1"/>
    <property type="molecule type" value="Genomic_DNA"/>
</dbReference>
<dbReference type="GO" id="GO:0004720">
    <property type="term" value="F:protein-lysine 6-oxidase activity"/>
    <property type="evidence" value="ECO:0007669"/>
    <property type="project" value="TreeGrafter"/>
</dbReference>
<gene>
    <name evidence="1" type="ORF">HG543_19215</name>
</gene>
<dbReference type="PRINTS" id="PR00074">
    <property type="entry name" value="LYSYLOXIDASE"/>
</dbReference>
<protein>
    <submittedName>
        <fullName evidence="1">Uncharacterized protein</fullName>
    </submittedName>
</protein>
<dbReference type="Gene3D" id="2.60.40.10">
    <property type="entry name" value="Immunoglobulins"/>
    <property type="match status" value="1"/>
</dbReference>
<sequence length="670" mass="70327">MTRAFRGLFLVGVLLGLAGCETRGASEDERKEDTRGALPLDLKVEAVTLAPRVVPGGALAVTVTATNTGTTPWEPGNTRLTFRGDAAWSSGTLTLGARTRPGQRATFTGQAVAPRRVGLFPLKWTATFQGTDFGPPLSGDSEVTCGDGVFCNGDERWVNGQCVAGSDPCDDGAECTVDVCDEEAGLCDHVLGGPDCNACFAKNCHSNCRGAVCGDDGCGRSCGSCAPGEACISGACTVASQPGTCSQPLPLLAPGEPLLGDHVLTGDTTGGLNEVVPTCNATSAAREVIYAFTVTEPVGMDARSSGFDTVLHLRKEDCGASAATVGCSDDAAPPGDYGSRVATMLMPGKYYLVVDGFDGAAFGAYTLNIRFAAGCVPQCDGRFCGGTDGCGGTCGTCPEGEMCNTSGRCVSSPCRPDCHGRKCGDDGCGGTCGTCEDGQLCVVETGACKTFPTCDHARPVCATPCSSNEFCGTDCQCHRRREPMADLVVDRARLQNEIRFDTMNISPDSCAIAEACVRGTGLRRLLRFSVEAVNQGQATLTVPQAKTRPDLFQFSPCHGHYHFNGFASYALLDMEGRVILPGQKLAYCMEDTIQARVGPNVACTKKYDCENQGIQAGWSDLYGNALDCQWLDITGIPSGRYQLQVSVNPVRTFEEISFDNNVTTVPVDIP</sequence>
<reference evidence="1 2" key="1">
    <citation type="submission" date="2020-04" db="EMBL/GenBank/DDBJ databases">
        <title>Draft genome of Pyxidicoccus fallax type strain.</title>
        <authorList>
            <person name="Whitworth D.E."/>
        </authorList>
    </citation>
    <scope>NUCLEOTIDE SEQUENCE [LARGE SCALE GENOMIC DNA]</scope>
    <source>
        <strain evidence="1 2">DSM 14698</strain>
    </source>
</reference>
<dbReference type="GO" id="GO:0005507">
    <property type="term" value="F:copper ion binding"/>
    <property type="evidence" value="ECO:0007669"/>
    <property type="project" value="InterPro"/>
</dbReference>
<dbReference type="GO" id="GO:0005615">
    <property type="term" value="C:extracellular space"/>
    <property type="evidence" value="ECO:0007669"/>
    <property type="project" value="TreeGrafter"/>
</dbReference>
<proteinExistence type="predicted"/>
<dbReference type="PANTHER" id="PTHR45817:SF4">
    <property type="entry name" value="LYSYL OXIDASE-LIKE-RELATED"/>
    <property type="match status" value="1"/>
</dbReference>
<evidence type="ECO:0000313" key="2">
    <source>
        <dbReference type="Proteomes" id="UP000518300"/>
    </source>
</evidence>
<dbReference type="InterPro" id="IPR050912">
    <property type="entry name" value="LOX-like_protein"/>
</dbReference>